<feature type="compositionally biased region" description="Basic residues" evidence="1">
    <location>
        <begin position="22"/>
        <end position="41"/>
    </location>
</feature>
<proteinExistence type="predicted"/>
<gene>
    <name evidence="2" type="ORF">TbgDal_VII5860</name>
</gene>
<protein>
    <submittedName>
        <fullName evidence="2">Uncharacterized protein</fullName>
    </submittedName>
</protein>
<dbReference type="Proteomes" id="UP000002316">
    <property type="component" value="Chromosome 7"/>
</dbReference>
<dbReference type="EMBL" id="FN554970">
    <property type="protein sequence ID" value="CBH12685.1"/>
    <property type="molecule type" value="Genomic_DNA"/>
</dbReference>
<feature type="region of interest" description="Disordered" evidence="1">
    <location>
        <begin position="20"/>
        <end position="57"/>
    </location>
</feature>
<dbReference type="AlphaFoldDB" id="C9ZTF0"/>
<sequence length="114" mass="12978">MHLSNLCDLYHDITDMKYAPFCKRKGTPPRHTAKQQRKRPHQKDAKESKRNPSTTTPQQALLHCLVYLVTTLPSTTTQKHSCPPTCATLTLINEKANSYKVKEQTYSKANANHT</sequence>
<dbReference type="GeneID" id="23862844"/>
<evidence type="ECO:0000313" key="3">
    <source>
        <dbReference type="Proteomes" id="UP000002316"/>
    </source>
</evidence>
<evidence type="ECO:0000313" key="2">
    <source>
        <dbReference type="EMBL" id="CBH12685.1"/>
    </source>
</evidence>
<dbReference type="KEGG" id="tbg:TbgDal_VII5860"/>
<accession>C9ZTF0</accession>
<reference evidence="3" key="1">
    <citation type="journal article" date="2010" name="PLoS Negl. Trop. Dis.">
        <title>The genome sequence of Trypanosoma brucei gambiense, causative agent of chronic human african trypanosomiasis.</title>
        <authorList>
            <person name="Jackson A.P."/>
            <person name="Sanders M."/>
            <person name="Berry A."/>
            <person name="McQuillan J."/>
            <person name="Aslett M.A."/>
            <person name="Quail M.A."/>
            <person name="Chukualim B."/>
            <person name="Capewell P."/>
            <person name="MacLeod A."/>
            <person name="Melville S.E."/>
            <person name="Gibson W."/>
            <person name="Barry J.D."/>
            <person name="Berriman M."/>
            <person name="Hertz-Fowler C."/>
        </authorList>
    </citation>
    <scope>NUCLEOTIDE SEQUENCE [LARGE SCALE GENOMIC DNA]</scope>
    <source>
        <strain evidence="3">MHOM/CI/86/DAL972</strain>
    </source>
</reference>
<organism evidence="2 3">
    <name type="scientific">Trypanosoma brucei gambiense (strain MHOM/CI/86/DAL972)</name>
    <dbReference type="NCBI Taxonomy" id="679716"/>
    <lineage>
        <taxon>Eukaryota</taxon>
        <taxon>Discoba</taxon>
        <taxon>Euglenozoa</taxon>
        <taxon>Kinetoplastea</taxon>
        <taxon>Metakinetoplastina</taxon>
        <taxon>Trypanosomatida</taxon>
        <taxon>Trypanosomatidae</taxon>
        <taxon>Trypanosoma</taxon>
    </lineage>
</organism>
<name>C9ZTF0_TRYB9</name>
<evidence type="ECO:0000256" key="1">
    <source>
        <dbReference type="SAM" id="MobiDB-lite"/>
    </source>
</evidence>
<dbReference type="RefSeq" id="XP_011774965.1">
    <property type="nucleotide sequence ID" value="XM_011776663.1"/>
</dbReference>